<dbReference type="CDD" id="cd00038">
    <property type="entry name" value="CAP_ED"/>
    <property type="match status" value="1"/>
</dbReference>
<sequence>MILHSFVKSDETMFESFAVYLREGAGLSDEELDLVKQVTIEKKLRKRQYLLQEGDVAHYNCFVAKGCLRLYRIGKDGSEHILRFAVENWWMSDYESYNSGDPAKGNIDAIEDSELLLIKKQDFDALTNTIAKFRLFRERLEARSYDASLKRIMSNISETAEERYVNFIKSYPQFYSRVPLHMVASFLGVSRETLSRVRLQYSTNK</sequence>
<protein>
    <submittedName>
        <fullName evidence="2">CRP-like cAMP-binding protein</fullName>
    </submittedName>
</protein>
<dbReference type="Proteomes" id="UP000240978">
    <property type="component" value="Unassembled WGS sequence"/>
</dbReference>
<dbReference type="Gene3D" id="2.60.120.10">
    <property type="entry name" value="Jelly Rolls"/>
    <property type="match status" value="1"/>
</dbReference>
<dbReference type="RefSeq" id="WP_245901716.1">
    <property type="nucleotide sequence ID" value="NZ_PYGK01000010.1"/>
</dbReference>
<reference evidence="2 3" key="1">
    <citation type="submission" date="2018-03" db="EMBL/GenBank/DDBJ databases">
        <title>Genomic Encyclopedia of Archaeal and Bacterial Type Strains, Phase II (KMG-II): from individual species to whole genera.</title>
        <authorList>
            <person name="Goeker M."/>
        </authorList>
    </citation>
    <scope>NUCLEOTIDE SEQUENCE [LARGE SCALE GENOMIC DNA]</scope>
    <source>
        <strain evidence="2 3">DSM 18107</strain>
    </source>
</reference>
<dbReference type="AlphaFoldDB" id="A0A2P8FZ22"/>
<proteinExistence type="predicted"/>
<evidence type="ECO:0000313" key="3">
    <source>
        <dbReference type="Proteomes" id="UP000240978"/>
    </source>
</evidence>
<gene>
    <name evidence="2" type="ORF">CLV42_110126</name>
</gene>
<dbReference type="InterPro" id="IPR000595">
    <property type="entry name" value="cNMP-bd_dom"/>
</dbReference>
<dbReference type="InterPro" id="IPR018490">
    <property type="entry name" value="cNMP-bd_dom_sf"/>
</dbReference>
<dbReference type="Pfam" id="PF00027">
    <property type="entry name" value="cNMP_binding"/>
    <property type="match status" value="1"/>
</dbReference>
<dbReference type="EMBL" id="PYGK01000010">
    <property type="protein sequence ID" value="PSL26973.1"/>
    <property type="molecule type" value="Genomic_DNA"/>
</dbReference>
<keyword evidence="3" id="KW-1185">Reference proteome</keyword>
<organism evidence="2 3">
    <name type="scientific">Chitinophaga ginsengisoli</name>
    <dbReference type="NCBI Taxonomy" id="363837"/>
    <lineage>
        <taxon>Bacteria</taxon>
        <taxon>Pseudomonadati</taxon>
        <taxon>Bacteroidota</taxon>
        <taxon>Chitinophagia</taxon>
        <taxon>Chitinophagales</taxon>
        <taxon>Chitinophagaceae</taxon>
        <taxon>Chitinophaga</taxon>
    </lineage>
</organism>
<dbReference type="InterPro" id="IPR014710">
    <property type="entry name" value="RmlC-like_jellyroll"/>
</dbReference>
<dbReference type="SUPFAM" id="SSF51206">
    <property type="entry name" value="cAMP-binding domain-like"/>
    <property type="match status" value="1"/>
</dbReference>
<comment type="caution">
    <text evidence="2">The sequence shown here is derived from an EMBL/GenBank/DDBJ whole genome shotgun (WGS) entry which is preliminary data.</text>
</comment>
<evidence type="ECO:0000313" key="2">
    <source>
        <dbReference type="EMBL" id="PSL26973.1"/>
    </source>
</evidence>
<dbReference type="PROSITE" id="PS50042">
    <property type="entry name" value="CNMP_BINDING_3"/>
    <property type="match status" value="1"/>
</dbReference>
<feature type="domain" description="Cyclic nucleotide-binding" evidence="1">
    <location>
        <begin position="26"/>
        <end position="126"/>
    </location>
</feature>
<name>A0A2P8FZ22_9BACT</name>
<accession>A0A2P8FZ22</accession>
<evidence type="ECO:0000259" key="1">
    <source>
        <dbReference type="PROSITE" id="PS50042"/>
    </source>
</evidence>
<dbReference type="SMART" id="SM00100">
    <property type="entry name" value="cNMP"/>
    <property type="match status" value="1"/>
</dbReference>